<dbReference type="PANTHER" id="PTHR12526:SF640">
    <property type="entry name" value="COLANIC ACID BIOSYNTHESIS GLYCOSYLTRANSFERASE WCAL-RELATED"/>
    <property type="match status" value="1"/>
</dbReference>
<keyword evidence="5" id="KW-1185">Reference proteome</keyword>
<dbReference type="SUPFAM" id="SSF53756">
    <property type="entry name" value="UDP-Glycosyltransferase/glycogen phosphorylase"/>
    <property type="match status" value="1"/>
</dbReference>
<dbReference type="PANTHER" id="PTHR12526">
    <property type="entry name" value="GLYCOSYLTRANSFERASE"/>
    <property type="match status" value="1"/>
</dbReference>
<comment type="similarity">
    <text evidence="1">Belongs to the glycosyltransferase group 1 family. Glycosyltransferase 4 subfamily.</text>
</comment>
<dbReference type="STRING" id="1841610.A6X21_16855"/>
<dbReference type="OrthoDB" id="9802525at2"/>
<keyword evidence="2" id="KW-0328">Glycosyltransferase</keyword>
<accession>A0A1C3EQM6</accession>
<dbReference type="CDD" id="cd03801">
    <property type="entry name" value="GT4_PimA-like"/>
    <property type="match status" value="1"/>
</dbReference>
<organism evidence="4 5">
    <name type="scientific">Planctopirus hydrillae</name>
    <dbReference type="NCBI Taxonomy" id="1841610"/>
    <lineage>
        <taxon>Bacteria</taxon>
        <taxon>Pseudomonadati</taxon>
        <taxon>Planctomycetota</taxon>
        <taxon>Planctomycetia</taxon>
        <taxon>Planctomycetales</taxon>
        <taxon>Planctomycetaceae</taxon>
        <taxon>Planctopirus</taxon>
    </lineage>
</organism>
<dbReference type="Proteomes" id="UP000094828">
    <property type="component" value="Unassembled WGS sequence"/>
</dbReference>
<evidence type="ECO:0000256" key="3">
    <source>
        <dbReference type="ARBA" id="ARBA00022679"/>
    </source>
</evidence>
<name>A0A1C3EQM6_9PLAN</name>
<sequence length="445" mass="49413">MRLAMITAGGAGMFCGSCLHDSTWAKSMMARGHEATLIPCYTPLTLDDEPPTTSRIFIGGINLYLEQKYPLISRLPGWTRKWLDHPQILSLASRFSVSNEAKELGELALSMLRGAHGPHTNSFEELASFIVNEYRPDAVFFSNALMSGPLVNLRSRFSGPIFCMLQGDDIFLDGLLPEYREQAIEQITANASLFDAYITQSDYYARHMSTMLNLDLQKFARLPLAVDTSRLMEQVEHGASFPARSQRPVIGYFARICPEKGLHQLIEAGLILAKRGLDFEIRAAGYLPPSQRDYLQAVQHRANPLKDRFRYEGSPPSIQGKNAFLRSIDLFSVPTTYREPKGIFLLEAWAHRLPVVQPAHGAFPEIVPADGYSQAGGLLFSPDNPVDLADQLEQLLCSPELRTQMGAAGFAKLHHHHDLTALGQATEELLSGWLLKQQSGQTSAT</sequence>
<reference evidence="4 5" key="1">
    <citation type="submission" date="2016-05" db="EMBL/GenBank/DDBJ databases">
        <title>Genomic and physiological characterization of Planctopirus sp. isolated from fresh water lake.</title>
        <authorList>
            <person name="Subhash Y."/>
            <person name="Ramana C."/>
        </authorList>
    </citation>
    <scope>NUCLEOTIDE SEQUENCE [LARGE SCALE GENOMIC DNA]</scope>
    <source>
        <strain evidence="4 5">JC280</strain>
    </source>
</reference>
<dbReference type="GO" id="GO:0016757">
    <property type="term" value="F:glycosyltransferase activity"/>
    <property type="evidence" value="ECO:0007669"/>
    <property type="project" value="UniProtKB-KW"/>
</dbReference>
<keyword evidence="3" id="KW-0808">Transferase</keyword>
<dbReference type="Gene3D" id="3.40.50.2000">
    <property type="entry name" value="Glycogen Phosphorylase B"/>
    <property type="match status" value="2"/>
</dbReference>
<dbReference type="AlphaFoldDB" id="A0A1C3EQM6"/>
<gene>
    <name evidence="4" type="ORF">A6X21_16855</name>
</gene>
<dbReference type="EMBL" id="LYDR01000033">
    <property type="protein sequence ID" value="ODA35482.1"/>
    <property type="molecule type" value="Genomic_DNA"/>
</dbReference>
<evidence type="ECO:0000256" key="2">
    <source>
        <dbReference type="ARBA" id="ARBA00022676"/>
    </source>
</evidence>
<evidence type="ECO:0000256" key="1">
    <source>
        <dbReference type="ARBA" id="ARBA00009481"/>
    </source>
</evidence>
<proteinExistence type="inferred from homology"/>
<comment type="caution">
    <text evidence="4">The sequence shown here is derived from an EMBL/GenBank/DDBJ whole genome shotgun (WGS) entry which is preliminary data.</text>
</comment>
<evidence type="ECO:0000313" key="4">
    <source>
        <dbReference type="EMBL" id="ODA35482.1"/>
    </source>
</evidence>
<evidence type="ECO:0000313" key="5">
    <source>
        <dbReference type="Proteomes" id="UP000094828"/>
    </source>
</evidence>
<dbReference type="RefSeq" id="WP_068845971.1">
    <property type="nucleotide sequence ID" value="NZ_LYDR01000033.1"/>
</dbReference>
<protein>
    <submittedName>
        <fullName evidence="4">Uncharacterized protein</fullName>
    </submittedName>
</protein>
<dbReference type="Pfam" id="PF13692">
    <property type="entry name" value="Glyco_trans_1_4"/>
    <property type="match status" value="1"/>
</dbReference>